<dbReference type="Proteomes" id="UP001317705">
    <property type="component" value="Chromosome"/>
</dbReference>
<comment type="function">
    <text evidence="6">Catalyzes the adenylation of molybdopterin as part of the biosynthesis of the molybdenum-cofactor.</text>
</comment>
<evidence type="ECO:0000313" key="9">
    <source>
        <dbReference type="EMBL" id="BDV42099.1"/>
    </source>
</evidence>
<evidence type="ECO:0000256" key="5">
    <source>
        <dbReference type="ARBA" id="ARBA00051131"/>
    </source>
</evidence>
<dbReference type="RefSeq" id="WP_282002336.1">
    <property type="nucleotide sequence ID" value="NZ_AP027151.1"/>
</dbReference>
<name>A0ABM8EI61_9BACT</name>
<dbReference type="PIRSF" id="PIRSF006443">
    <property type="entry name" value="MoaB"/>
    <property type="match status" value="1"/>
</dbReference>
<evidence type="ECO:0000256" key="1">
    <source>
        <dbReference type="ARBA" id="ARBA00005046"/>
    </source>
</evidence>
<comment type="similarity">
    <text evidence="2 7">Belongs to the MoaB/Mog family.</text>
</comment>
<dbReference type="InterPro" id="IPR012245">
    <property type="entry name" value="MoaB"/>
</dbReference>
<dbReference type="CDD" id="cd00886">
    <property type="entry name" value="MogA_MoaB"/>
    <property type="match status" value="1"/>
</dbReference>
<dbReference type="PANTHER" id="PTHR43764:SF1">
    <property type="entry name" value="MOLYBDOPTERIN MOLYBDOTRANSFERASE"/>
    <property type="match status" value="1"/>
</dbReference>
<comment type="pathway">
    <text evidence="1 7">Cofactor biosynthesis; molybdopterin biosynthesis.</text>
</comment>
<organism evidence="9 10">
    <name type="scientific">Geotalea uraniireducens</name>
    <dbReference type="NCBI Taxonomy" id="351604"/>
    <lineage>
        <taxon>Bacteria</taxon>
        <taxon>Pseudomonadati</taxon>
        <taxon>Thermodesulfobacteriota</taxon>
        <taxon>Desulfuromonadia</taxon>
        <taxon>Geobacterales</taxon>
        <taxon>Geobacteraceae</taxon>
        <taxon>Geotalea</taxon>
    </lineage>
</organism>
<keyword evidence="10" id="KW-1185">Reference proteome</keyword>
<gene>
    <name evidence="9" type="primary">moaB</name>
    <name evidence="9" type="ORF">GURASL_10220</name>
</gene>
<sequence length="165" mass="17257">MNVAILTLSDKGSRGERADASGPALAAWLTERGATIARTAVIPDEAEQIEETLRNWADEGAFELILTTGGTGVSPRDVTPEATLAILDRVVPGFGEAMRLHSLTKTPHAMISRAVAGIRGTTLIINLPGSPRGAVENLEAVWAAVPHAVAKIQGDPAECAAPPHR</sequence>
<comment type="function">
    <text evidence="7">May be involved in the biosynthesis of molybdopterin.</text>
</comment>
<dbReference type="Pfam" id="PF00994">
    <property type="entry name" value="MoCF_biosynth"/>
    <property type="match status" value="1"/>
</dbReference>
<accession>A0ABM8EI61</accession>
<evidence type="ECO:0000256" key="7">
    <source>
        <dbReference type="PIRNR" id="PIRNR006443"/>
    </source>
</evidence>
<keyword evidence="4 7" id="KW-0501">Molybdenum cofactor biosynthesis</keyword>
<dbReference type="EMBL" id="AP027151">
    <property type="protein sequence ID" value="BDV42099.1"/>
    <property type="molecule type" value="Genomic_DNA"/>
</dbReference>
<protein>
    <recommendedName>
        <fullName evidence="3 7">Molybdenum cofactor biosynthesis protein B</fullName>
    </recommendedName>
</protein>
<evidence type="ECO:0000256" key="3">
    <source>
        <dbReference type="ARBA" id="ARBA00015262"/>
    </source>
</evidence>
<dbReference type="PROSITE" id="PS01078">
    <property type="entry name" value="MOCF_BIOSYNTHESIS_1"/>
    <property type="match status" value="1"/>
</dbReference>
<dbReference type="SUPFAM" id="SSF53218">
    <property type="entry name" value="Molybdenum cofactor biosynthesis proteins"/>
    <property type="match status" value="1"/>
</dbReference>
<dbReference type="SMART" id="SM00852">
    <property type="entry name" value="MoCF_biosynth"/>
    <property type="match status" value="1"/>
</dbReference>
<reference evidence="9 10" key="1">
    <citation type="submission" date="2022-12" db="EMBL/GenBank/DDBJ databases">
        <title>Polyphasic characterization of Geotalea uranireducens NIT-SL11 newly isolated from a complex of sewage sludge and microbially reduced graphene oxide.</title>
        <authorList>
            <person name="Xie L."/>
            <person name="Yoshida N."/>
            <person name="Meng L."/>
        </authorList>
    </citation>
    <scope>NUCLEOTIDE SEQUENCE [LARGE SCALE GENOMIC DNA]</scope>
    <source>
        <strain evidence="9 10">NIT-SL11</strain>
    </source>
</reference>
<evidence type="ECO:0000256" key="4">
    <source>
        <dbReference type="ARBA" id="ARBA00023150"/>
    </source>
</evidence>
<evidence type="ECO:0000256" key="2">
    <source>
        <dbReference type="ARBA" id="ARBA00006112"/>
    </source>
</evidence>
<evidence type="ECO:0000313" key="10">
    <source>
        <dbReference type="Proteomes" id="UP001317705"/>
    </source>
</evidence>
<dbReference type="InterPro" id="IPR036425">
    <property type="entry name" value="MoaB/Mog-like_dom_sf"/>
</dbReference>
<dbReference type="Gene3D" id="3.40.980.10">
    <property type="entry name" value="MoaB/Mog-like domain"/>
    <property type="match status" value="1"/>
</dbReference>
<evidence type="ECO:0000256" key="6">
    <source>
        <dbReference type="ARBA" id="ARBA00058212"/>
    </source>
</evidence>
<dbReference type="InterPro" id="IPR051920">
    <property type="entry name" value="MPT_Adenylyltrnsfr/MoaC-Rel"/>
</dbReference>
<dbReference type="InterPro" id="IPR001453">
    <property type="entry name" value="MoaB/Mog_dom"/>
</dbReference>
<evidence type="ECO:0000259" key="8">
    <source>
        <dbReference type="SMART" id="SM00852"/>
    </source>
</evidence>
<comment type="catalytic activity">
    <reaction evidence="5">
        <text>molybdopterin + ATP + H(+) = adenylyl-molybdopterin + diphosphate</text>
        <dbReference type="Rhea" id="RHEA:31331"/>
        <dbReference type="ChEBI" id="CHEBI:15378"/>
        <dbReference type="ChEBI" id="CHEBI:30616"/>
        <dbReference type="ChEBI" id="CHEBI:33019"/>
        <dbReference type="ChEBI" id="CHEBI:58698"/>
        <dbReference type="ChEBI" id="CHEBI:62727"/>
        <dbReference type="EC" id="2.7.7.75"/>
    </reaction>
</comment>
<dbReference type="NCBIfam" id="TIGR00177">
    <property type="entry name" value="molyb_syn"/>
    <property type="match status" value="1"/>
</dbReference>
<dbReference type="NCBIfam" id="NF006932">
    <property type="entry name" value="PRK09417.1"/>
    <property type="match status" value="1"/>
</dbReference>
<proteinExistence type="inferred from homology"/>
<dbReference type="PANTHER" id="PTHR43764">
    <property type="entry name" value="MOLYBDENUM COFACTOR BIOSYNTHESIS"/>
    <property type="match status" value="1"/>
</dbReference>
<dbReference type="InterPro" id="IPR008284">
    <property type="entry name" value="MoCF_biosynth_CS"/>
</dbReference>
<feature type="domain" description="MoaB/Mog" evidence="8">
    <location>
        <begin position="4"/>
        <end position="148"/>
    </location>
</feature>